<dbReference type="Pfam" id="PF00067">
    <property type="entry name" value="p450"/>
    <property type="match status" value="2"/>
</dbReference>
<dbReference type="PANTHER" id="PTHR24291:SF106">
    <property type="entry name" value="CYTOCHROME P450 4G1-RELATED"/>
    <property type="match status" value="1"/>
</dbReference>
<dbReference type="PROSITE" id="PS00086">
    <property type="entry name" value="CYTOCHROME_P450"/>
    <property type="match status" value="2"/>
</dbReference>
<reference evidence="9" key="1">
    <citation type="journal article" date="2013" name="Genome Biol.">
        <title>Draft genome of the mountain pine beetle, Dendroctonus ponderosae Hopkins, a major forest pest.</title>
        <authorList>
            <person name="Keeling C.I."/>
            <person name="Yuen M.M."/>
            <person name="Liao N.Y."/>
            <person name="Docking T.R."/>
            <person name="Chan S.K."/>
            <person name="Taylor G.A."/>
            <person name="Palmquist D.L."/>
            <person name="Jackman S.D."/>
            <person name="Nguyen A."/>
            <person name="Li M."/>
            <person name="Henderson H."/>
            <person name="Janes J.K."/>
            <person name="Zhao Y."/>
            <person name="Pandoh P."/>
            <person name="Moore R."/>
            <person name="Sperling F.A."/>
            <person name="Huber D.P."/>
            <person name="Birol I."/>
            <person name="Jones S.J."/>
            <person name="Bohlmann J."/>
        </authorList>
    </citation>
    <scope>NUCLEOTIDE SEQUENCE</scope>
</reference>
<feature type="non-terminal residue" evidence="9">
    <location>
        <position position="1"/>
    </location>
</feature>
<dbReference type="InterPro" id="IPR017972">
    <property type="entry name" value="Cyt_P450_CS"/>
</dbReference>
<dbReference type="HOGENOM" id="CLU_289393_0_0_1"/>
<evidence type="ECO:0000256" key="8">
    <source>
        <dbReference type="PIRSR" id="PIRSR602401-1"/>
    </source>
</evidence>
<evidence type="ECO:0000256" key="5">
    <source>
        <dbReference type="ARBA" id="ARBA00023002"/>
    </source>
</evidence>
<keyword evidence="6 8" id="KW-0408">Iron</keyword>
<dbReference type="GO" id="GO:0020037">
    <property type="term" value="F:heme binding"/>
    <property type="evidence" value="ECO:0007669"/>
    <property type="project" value="InterPro"/>
</dbReference>
<dbReference type="GO" id="GO:0005506">
    <property type="term" value="F:iron ion binding"/>
    <property type="evidence" value="ECO:0007669"/>
    <property type="project" value="InterPro"/>
</dbReference>
<evidence type="ECO:0000256" key="7">
    <source>
        <dbReference type="ARBA" id="ARBA00023033"/>
    </source>
</evidence>
<evidence type="ECO:0000256" key="6">
    <source>
        <dbReference type="ARBA" id="ARBA00023004"/>
    </source>
</evidence>
<dbReference type="InterPro" id="IPR050196">
    <property type="entry name" value="Cytochrome_P450_Monoox"/>
</dbReference>
<dbReference type="GO" id="GO:0004497">
    <property type="term" value="F:monooxygenase activity"/>
    <property type="evidence" value="ECO:0007669"/>
    <property type="project" value="UniProtKB-KW"/>
</dbReference>
<keyword evidence="4 8" id="KW-0479">Metal-binding</keyword>
<proteinExistence type="inferred from homology"/>
<evidence type="ECO:0000256" key="3">
    <source>
        <dbReference type="ARBA" id="ARBA00022617"/>
    </source>
</evidence>
<dbReference type="PRINTS" id="PR00463">
    <property type="entry name" value="EP450I"/>
</dbReference>
<feature type="binding site" description="axial binding residue" evidence="8">
    <location>
        <position position="1004"/>
    </location>
    <ligand>
        <name>heme</name>
        <dbReference type="ChEBI" id="CHEBI:30413"/>
    </ligand>
    <ligandPart>
        <name>Fe</name>
        <dbReference type="ChEBI" id="CHEBI:18248"/>
    </ligandPart>
</feature>
<name>N6ULX1_DENPD</name>
<comment type="similarity">
    <text evidence="2">Belongs to the cytochrome P450 family.</text>
</comment>
<comment type="cofactor">
    <cofactor evidence="1 8">
        <name>heme</name>
        <dbReference type="ChEBI" id="CHEBI:30413"/>
    </cofactor>
</comment>
<protein>
    <submittedName>
        <fullName evidence="9">Uncharacterized protein</fullName>
    </submittedName>
</protein>
<evidence type="ECO:0000256" key="2">
    <source>
        <dbReference type="ARBA" id="ARBA00010617"/>
    </source>
</evidence>
<keyword evidence="3 8" id="KW-0349">Heme</keyword>
<dbReference type="Gene3D" id="1.10.630.10">
    <property type="entry name" value="Cytochrome P450"/>
    <property type="match status" value="2"/>
</dbReference>
<dbReference type="InterPro" id="IPR001128">
    <property type="entry name" value="Cyt_P450"/>
</dbReference>
<keyword evidence="5" id="KW-0560">Oxidoreductase</keyword>
<evidence type="ECO:0000256" key="4">
    <source>
        <dbReference type="ARBA" id="ARBA00022723"/>
    </source>
</evidence>
<dbReference type="OrthoDB" id="1470350at2759"/>
<dbReference type="GO" id="GO:0016705">
    <property type="term" value="F:oxidoreductase activity, acting on paired donors, with incorporation or reduction of molecular oxygen"/>
    <property type="evidence" value="ECO:0007669"/>
    <property type="project" value="InterPro"/>
</dbReference>
<organism evidence="9">
    <name type="scientific">Dendroctonus ponderosae</name>
    <name type="common">Mountain pine beetle</name>
    <dbReference type="NCBI Taxonomy" id="77166"/>
    <lineage>
        <taxon>Eukaryota</taxon>
        <taxon>Metazoa</taxon>
        <taxon>Ecdysozoa</taxon>
        <taxon>Arthropoda</taxon>
        <taxon>Hexapoda</taxon>
        <taxon>Insecta</taxon>
        <taxon>Pterygota</taxon>
        <taxon>Neoptera</taxon>
        <taxon>Endopterygota</taxon>
        <taxon>Coleoptera</taxon>
        <taxon>Polyphaga</taxon>
        <taxon>Cucujiformia</taxon>
        <taxon>Curculionidae</taxon>
        <taxon>Scolytinae</taxon>
        <taxon>Dendroctonus</taxon>
    </lineage>
</organism>
<evidence type="ECO:0000256" key="1">
    <source>
        <dbReference type="ARBA" id="ARBA00001971"/>
    </source>
</evidence>
<evidence type="ECO:0000313" key="9">
    <source>
        <dbReference type="EMBL" id="ENN79707.1"/>
    </source>
</evidence>
<accession>N6ULX1</accession>
<dbReference type="InterPro" id="IPR036396">
    <property type="entry name" value="Cyt_P450_sf"/>
</dbReference>
<dbReference type="InterPro" id="IPR002401">
    <property type="entry name" value="Cyt_P450_E_grp-I"/>
</dbReference>
<sequence>MTVLGAESFNNASFMPNMWATIFIGILLMLTIYHFWLQSLRYIKLGNKIPGPAPWPIVGNMLMAIGRNPIDMMKMVLDIYHNSKSDVLKVYLGPKLYLILGSHVHLEKSWEYELFEPWLGEGLLISKGEKWRTHRKMIAPTFHSSILKSFMPVFNKNSRVLLQQLDKVKGQEFDVHDYMSGTTVDILLETAMGVKKTEEDNTGFEYAKAVMDMCNILHLRHYKVWLRPSFIFKWTKMASEQTKLLHLIHSLTRKVIKRKKDDYFVRASKQESSLYKDALKEEMLDLNAPAKPNERTENYKYIRDDLEDIEDNDVGEKKRLAFLDFMIEASQTSGTKLTDEEVKEEVDTIMFEGHDTTAAGSSFVLSMLGVHQDVQEKCVAELKEIFQDDWTRPITFFDTLQMKYLERVIMETLRLYPPVPIISRKINEDVQLVTCDLTIPAGSTILISQFATHKHPKYWENPDVFNPDNFLPEKCQDRHYYAYFPFSAGPRSCVGRKYAMLKLKVILASVLRQFVGAESFNNASFMPNMWATIFIGILLMLTIYHFWLQSLRYIKLGNKIPGPAPWPIVGNMLMAIGRNPIDMMKMVLDIYHNSKSDVLKVYLGPKLYLILGSHVHLEKSWEYELFEPWLGEGLLISKGEKWRTHRKMIAPTFHSSILKSFMPVFNKNSRVLLQQLDKVKGQEFDVHDYMSGTTVDILLETAMGVKKTEEDNTGFEYAKAVMDMCNILHLRHYKVWLRPSFIFKWTKMASEQTKLLHLIHSLTRKVIKRKKDDYFVRASKQESSLYKDALKEEMLDLNAPAKPNERTENYKYIRDDLEDIEDNDVGEKKRLAFLDFMIEASQTSGTKLTDEEVKEEVDTIMFEGHDTTAAGSSFVLSMLGVHQDVQEKCVAELKEIFQDDWTRPITFFDTLQMKYLERVIMETLRLYPPVPIISRKINEDVQLVTCDLTIPAGSTILISQFATHKHPKYWENPDVFNPDNFLPEKCQDRHYYAYFPFSAGPRSCVGRKYAMLKLKVILASVLRQFVVTSLKQEKDFMLQADIILKRADGFGITIRDRVVN</sequence>
<dbReference type="PANTHER" id="PTHR24291">
    <property type="entry name" value="CYTOCHROME P450 FAMILY 4"/>
    <property type="match status" value="1"/>
</dbReference>
<dbReference type="SUPFAM" id="SSF48264">
    <property type="entry name" value="Cytochrome P450"/>
    <property type="match status" value="2"/>
</dbReference>
<dbReference type="PRINTS" id="PR00385">
    <property type="entry name" value="P450"/>
</dbReference>
<dbReference type="CDD" id="cd20628">
    <property type="entry name" value="CYP4"/>
    <property type="match status" value="2"/>
</dbReference>
<dbReference type="EMBL" id="KB740650">
    <property type="protein sequence ID" value="ENN79707.1"/>
    <property type="molecule type" value="Genomic_DNA"/>
</dbReference>
<keyword evidence="7" id="KW-0503">Monooxygenase</keyword>
<dbReference type="AlphaFoldDB" id="N6ULX1"/>
<dbReference type="OMA" id="IICETTF"/>
<gene>
    <name evidence="9" type="ORF">YQE_03851</name>
</gene>